<feature type="domain" description="Plant heme peroxidase family profile" evidence="21">
    <location>
        <begin position="329"/>
        <end position="634"/>
    </location>
</feature>
<dbReference type="PANTHER" id="PTHR31517">
    <property type="match status" value="1"/>
</dbReference>
<dbReference type="CDD" id="cd00693">
    <property type="entry name" value="secretory_peroxidase"/>
    <property type="match status" value="2"/>
</dbReference>
<evidence type="ECO:0000313" key="23">
    <source>
        <dbReference type="Proteomes" id="UP000325577"/>
    </source>
</evidence>
<feature type="binding site" evidence="17">
    <location>
        <position position="85"/>
    </location>
    <ligand>
        <name>Ca(2+)</name>
        <dbReference type="ChEBI" id="CHEBI:29108"/>
        <label>1</label>
    </ligand>
</feature>
<dbReference type="PROSITE" id="PS50873">
    <property type="entry name" value="PEROXIDASE_4"/>
    <property type="match status" value="2"/>
</dbReference>
<feature type="binding site" evidence="17">
    <location>
        <position position="81"/>
    </location>
    <ligand>
        <name>Ca(2+)</name>
        <dbReference type="ChEBI" id="CHEBI:29108"/>
        <label>1</label>
    </ligand>
</feature>
<evidence type="ECO:0000256" key="17">
    <source>
        <dbReference type="PIRSR" id="PIRSR600823-3"/>
    </source>
</evidence>
<evidence type="ECO:0000256" key="4">
    <source>
        <dbReference type="ARBA" id="ARBA00006873"/>
    </source>
</evidence>
<feature type="chain" id="PRO_5023909082" description="peroxidase" evidence="20">
    <location>
        <begin position="25"/>
        <end position="671"/>
    </location>
</feature>
<dbReference type="GO" id="GO:0042744">
    <property type="term" value="P:hydrogen peroxide catabolic process"/>
    <property type="evidence" value="ECO:0007669"/>
    <property type="project" value="InterPro"/>
</dbReference>
<evidence type="ECO:0000256" key="7">
    <source>
        <dbReference type="ARBA" id="ARBA00022617"/>
    </source>
</evidence>
<feature type="binding site" evidence="17">
    <location>
        <position position="79"/>
    </location>
    <ligand>
        <name>Ca(2+)</name>
        <dbReference type="ChEBI" id="CHEBI:29108"/>
        <label>1</label>
    </ligand>
</feature>
<comment type="function">
    <text evidence="2">Removal of H(2)O(2), oxidation of toxic reductants, biosynthesis and degradation of lignin, suberization, auxin catabolism, response to environmental stresses such as wounding, pathogen attack and oxidative stress. These functions might be dependent on each isozyme/isoform in each plant tissue.</text>
</comment>
<evidence type="ECO:0000256" key="15">
    <source>
        <dbReference type="PIRSR" id="PIRSR600823-1"/>
    </source>
</evidence>
<reference evidence="22 23" key="1">
    <citation type="submission" date="2019-09" db="EMBL/GenBank/DDBJ databases">
        <title>A chromosome-level genome assembly of the Chinese tupelo Nyssa sinensis.</title>
        <authorList>
            <person name="Yang X."/>
            <person name="Kang M."/>
            <person name="Yang Y."/>
            <person name="Xiong H."/>
            <person name="Wang M."/>
            <person name="Zhang Z."/>
            <person name="Wang Z."/>
            <person name="Wu H."/>
            <person name="Ma T."/>
            <person name="Liu J."/>
            <person name="Xi Z."/>
        </authorList>
    </citation>
    <scope>NUCLEOTIDE SEQUENCE [LARGE SCALE GENOMIC DNA]</scope>
    <source>
        <strain evidence="22">J267</strain>
        <tissue evidence="22">Leaf</tissue>
    </source>
</reference>
<dbReference type="EC" id="1.11.1.7" evidence="5"/>
<dbReference type="EMBL" id="CM018032">
    <property type="protein sequence ID" value="KAA8546593.1"/>
    <property type="molecule type" value="Genomic_DNA"/>
</dbReference>
<evidence type="ECO:0000259" key="21">
    <source>
        <dbReference type="PROSITE" id="PS50873"/>
    </source>
</evidence>
<dbReference type="PANTHER" id="PTHR31517:SF48">
    <property type="entry name" value="PEROXIDASE 16-RELATED"/>
    <property type="match status" value="1"/>
</dbReference>
<keyword evidence="11" id="KW-0560">Oxidoreductase</keyword>
<dbReference type="GO" id="GO:0006979">
    <property type="term" value="P:response to oxidative stress"/>
    <property type="evidence" value="ECO:0007669"/>
    <property type="project" value="InterPro"/>
</dbReference>
<comment type="subcellular location">
    <subcellularLocation>
        <location evidence="3">Secreted</location>
    </subcellularLocation>
</comment>
<dbReference type="AlphaFoldDB" id="A0A5J5BU06"/>
<feature type="disulfide bond" evidence="19">
    <location>
        <begin position="44"/>
        <end position="125"/>
    </location>
</feature>
<feature type="binding site" evidence="17">
    <location>
        <position position="97"/>
    </location>
    <ligand>
        <name>Ca(2+)</name>
        <dbReference type="ChEBI" id="CHEBI:29108"/>
        <label>1</label>
    </ligand>
</feature>
<evidence type="ECO:0000256" key="18">
    <source>
        <dbReference type="PIRSR" id="PIRSR600823-4"/>
    </source>
</evidence>
<accession>A0A5J5BU06</accession>
<feature type="site" description="Transition state stabilizer" evidence="18">
    <location>
        <position position="71"/>
    </location>
</feature>
<dbReference type="InterPro" id="IPR033905">
    <property type="entry name" value="Secretory_peroxidase"/>
</dbReference>
<feature type="active site" description="Proton acceptor" evidence="15">
    <location>
        <position position="75"/>
    </location>
</feature>
<evidence type="ECO:0000256" key="8">
    <source>
        <dbReference type="ARBA" id="ARBA00022723"/>
    </source>
</evidence>
<evidence type="ECO:0000256" key="9">
    <source>
        <dbReference type="ARBA" id="ARBA00022729"/>
    </source>
</evidence>
<sequence>MAGTSMLLVVSSLLLSSCFLVSEAQSSDDPLVSGLSWTFYQSSCPELESIIRKHLKKIFKEDIGQAAGLLRLHFHDCFVQGCDGSVLLDGSASGPSEQEAPPNLTLRPEAFEIINDLRALVHNQCSRVVSCADITAIAAREAVYLSGGPYYDVPLGRRDGLSFATRNTTLANLPAPTSNTSILLSSLATKNFDATDVVALSGGHTIGRGHCTSFTERLYPTQDSTMDKTFANNLKGVCPTSNSTNTTLLDIRTPNKFDNKYYVDLMNRQGLFTSDQDLYTDKRTRDIVKSFAVNQTLFFEKFISSMIKMGQLSVLTGTYGEIRANCSVRNSDNVYLSAVVEEEEETCCPEVESIVRKHLKKLFKKDIGLAAGLLRLHFHDCFVQGCDGSVLLDGSASGPSEQEAPPNLSLRPEAFQTIDELRELVHKECGRVVSCADITALAARDSVHLSGGPDYDVPLGRRDGLDFATRNATLANLPAPTSNTTVLLTSLATKHFDATDIVALSGGHTIGRSHCASFDTRLYPTQDPTMDETLAKDLKEICPTANSNDTTVMDIRTPNHFDNKYYVGLVNRQGLFTSDQDLYMDSRTRDIVTSFAGNQTLFFEKFVDAMIKMGQLKLLTGEKGEIRANCSVRNSDNESYLASLVEDDEETRYMTLLKRSAGDVKESGMND</sequence>
<dbReference type="GO" id="GO:0140825">
    <property type="term" value="F:lactoperoxidase activity"/>
    <property type="evidence" value="ECO:0007669"/>
    <property type="project" value="UniProtKB-EC"/>
</dbReference>
<feature type="domain" description="Plant heme peroxidase family profile" evidence="21">
    <location>
        <begin position="34"/>
        <end position="330"/>
    </location>
</feature>
<dbReference type="Proteomes" id="UP000325577">
    <property type="component" value="Linkage Group LG1"/>
</dbReference>
<dbReference type="GO" id="GO:0046872">
    <property type="term" value="F:metal ion binding"/>
    <property type="evidence" value="ECO:0007669"/>
    <property type="project" value="UniProtKB-KW"/>
</dbReference>
<keyword evidence="7" id="KW-0349">Heme</keyword>
<dbReference type="PRINTS" id="PR00461">
    <property type="entry name" value="PLPEROXIDASE"/>
</dbReference>
<protein>
    <recommendedName>
        <fullName evidence="5">peroxidase</fullName>
        <ecNumber evidence="5">1.11.1.7</ecNumber>
    </recommendedName>
</protein>
<feature type="binding site" evidence="16">
    <location>
        <position position="174"/>
    </location>
    <ligand>
        <name>substrate</name>
    </ligand>
</feature>
<dbReference type="Gene3D" id="1.10.520.10">
    <property type="match status" value="2"/>
</dbReference>
<feature type="binding site" evidence="17">
    <location>
        <position position="76"/>
    </location>
    <ligand>
        <name>Ca(2+)</name>
        <dbReference type="ChEBI" id="CHEBI:29108"/>
        <label>1</label>
    </ligand>
</feature>
<keyword evidence="14" id="KW-0325">Glycoprotein</keyword>
<evidence type="ECO:0000313" key="22">
    <source>
        <dbReference type="EMBL" id="KAA8546593.1"/>
    </source>
</evidence>
<feature type="disulfide bond" evidence="19">
    <location>
        <begin position="131"/>
        <end position="326"/>
    </location>
</feature>
<keyword evidence="6" id="KW-0575">Peroxidase</keyword>
<keyword evidence="12 17" id="KW-0408">Iron</keyword>
<dbReference type="PROSITE" id="PS00436">
    <property type="entry name" value="PEROXIDASE_2"/>
    <property type="match status" value="2"/>
</dbReference>
<dbReference type="Pfam" id="PF00141">
    <property type="entry name" value="peroxidase"/>
    <property type="match status" value="2"/>
</dbReference>
<evidence type="ECO:0000256" key="2">
    <source>
        <dbReference type="ARBA" id="ARBA00002322"/>
    </source>
</evidence>
<dbReference type="InterPro" id="IPR000823">
    <property type="entry name" value="Peroxidase_pln"/>
</dbReference>
<dbReference type="SUPFAM" id="SSF48113">
    <property type="entry name" value="Heme-dependent peroxidases"/>
    <property type="match status" value="2"/>
</dbReference>
<feature type="disulfide bond" evidence="19">
    <location>
        <begin position="211"/>
        <end position="238"/>
    </location>
</feature>
<name>A0A5J5BU06_9ASTE</name>
<dbReference type="InterPro" id="IPR002016">
    <property type="entry name" value="Haem_peroxidase"/>
</dbReference>
<feature type="binding site" evidence="17">
    <location>
        <position position="83"/>
    </location>
    <ligand>
        <name>Ca(2+)</name>
        <dbReference type="ChEBI" id="CHEBI:29108"/>
        <label>1</label>
    </ligand>
</feature>
<dbReference type="InterPro" id="IPR019793">
    <property type="entry name" value="Peroxidases_heam-ligand_BS"/>
</dbReference>
<feature type="binding site" evidence="17">
    <location>
        <position position="258"/>
    </location>
    <ligand>
        <name>Ca(2+)</name>
        <dbReference type="ChEBI" id="CHEBI:29108"/>
        <label>2</label>
    </ligand>
</feature>
<feature type="binding site" evidence="17">
    <location>
        <position position="205"/>
    </location>
    <ligand>
        <name>Ca(2+)</name>
        <dbReference type="ChEBI" id="CHEBI:29108"/>
        <label>2</label>
    </ligand>
</feature>
<dbReference type="GO" id="GO:0020037">
    <property type="term" value="F:heme binding"/>
    <property type="evidence" value="ECO:0007669"/>
    <property type="project" value="InterPro"/>
</dbReference>
<dbReference type="FunFam" id="1.10.420.10:FF:000006">
    <property type="entry name" value="Peroxidase"/>
    <property type="match status" value="2"/>
</dbReference>
<evidence type="ECO:0000256" key="5">
    <source>
        <dbReference type="ARBA" id="ARBA00012313"/>
    </source>
</evidence>
<organism evidence="22 23">
    <name type="scientific">Nyssa sinensis</name>
    <dbReference type="NCBI Taxonomy" id="561372"/>
    <lineage>
        <taxon>Eukaryota</taxon>
        <taxon>Viridiplantae</taxon>
        <taxon>Streptophyta</taxon>
        <taxon>Embryophyta</taxon>
        <taxon>Tracheophyta</taxon>
        <taxon>Spermatophyta</taxon>
        <taxon>Magnoliopsida</taxon>
        <taxon>eudicotyledons</taxon>
        <taxon>Gunneridae</taxon>
        <taxon>Pentapetalae</taxon>
        <taxon>asterids</taxon>
        <taxon>Cornales</taxon>
        <taxon>Nyssaceae</taxon>
        <taxon>Nyssa</taxon>
    </lineage>
</organism>
<proteinExistence type="inferred from homology"/>
<evidence type="ECO:0000256" key="20">
    <source>
        <dbReference type="SAM" id="SignalP"/>
    </source>
</evidence>
<evidence type="ECO:0000256" key="19">
    <source>
        <dbReference type="PIRSR" id="PIRSR600823-5"/>
    </source>
</evidence>
<feature type="binding site" evidence="17">
    <location>
        <position position="250"/>
    </location>
    <ligand>
        <name>Ca(2+)</name>
        <dbReference type="ChEBI" id="CHEBI:29108"/>
        <label>2</label>
    </ligand>
</feature>
<comment type="catalytic activity">
    <reaction evidence="1">
        <text>2 a phenolic donor + H2O2 = 2 a phenolic radical donor + 2 H2O</text>
        <dbReference type="Rhea" id="RHEA:56136"/>
        <dbReference type="ChEBI" id="CHEBI:15377"/>
        <dbReference type="ChEBI" id="CHEBI:16240"/>
        <dbReference type="ChEBI" id="CHEBI:139520"/>
        <dbReference type="ChEBI" id="CHEBI:139521"/>
        <dbReference type="EC" id="1.11.1.7"/>
    </reaction>
</comment>
<evidence type="ECO:0000256" key="11">
    <source>
        <dbReference type="ARBA" id="ARBA00023002"/>
    </source>
</evidence>
<dbReference type="OrthoDB" id="2113341at2759"/>
<dbReference type="PRINTS" id="PR00458">
    <property type="entry name" value="PEROXIDASE"/>
</dbReference>
<comment type="similarity">
    <text evidence="4">Belongs to the peroxidase family. Ascorbate peroxidase subfamily.</text>
</comment>
<feature type="binding site" description="axial binding residue" evidence="17">
    <location>
        <position position="204"/>
    </location>
    <ligand>
        <name>heme b</name>
        <dbReference type="ChEBI" id="CHEBI:60344"/>
    </ligand>
    <ligandPart>
        <name>Fe</name>
        <dbReference type="ChEBI" id="CHEBI:18248"/>
    </ligandPart>
</feature>
<dbReference type="FunFam" id="1.10.520.10:FF:000009">
    <property type="entry name" value="Peroxidase"/>
    <property type="match status" value="2"/>
</dbReference>
<keyword evidence="10 17" id="KW-0106">Calcium</keyword>
<keyword evidence="9 20" id="KW-0732">Signal</keyword>
<keyword evidence="23" id="KW-1185">Reference proteome</keyword>
<dbReference type="Gene3D" id="1.10.420.10">
    <property type="entry name" value="Peroxidase, domain 2"/>
    <property type="match status" value="2"/>
</dbReference>
<evidence type="ECO:0000256" key="3">
    <source>
        <dbReference type="ARBA" id="ARBA00004613"/>
    </source>
</evidence>
<dbReference type="PROSITE" id="PS00435">
    <property type="entry name" value="PEROXIDASE_1"/>
    <property type="match status" value="2"/>
</dbReference>
<evidence type="ECO:0000256" key="6">
    <source>
        <dbReference type="ARBA" id="ARBA00022559"/>
    </source>
</evidence>
<dbReference type="InterPro" id="IPR010255">
    <property type="entry name" value="Haem_peroxidase_sf"/>
</dbReference>
<evidence type="ECO:0000256" key="16">
    <source>
        <dbReference type="PIRSR" id="PIRSR600823-2"/>
    </source>
</evidence>
<feature type="disulfide bond" evidence="19">
    <location>
        <begin position="77"/>
        <end position="82"/>
    </location>
</feature>
<feature type="signal peptide" evidence="20">
    <location>
        <begin position="1"/>
        <end position="24"/>
    </location>
</feature>
<dbReference type="GO" id="GO:0005576">
    <property type="term" value="C:extracellular region"/>
    <property type="evidence" value="ECO:0007669"/>
    <property type="project" value="UniProtKB-SubCell"/>
</dbReference>
<keyword evidence="13 19" id="KW-1015">Disulfide bond</keyword>
<dbReference type="InterPro" id="IPR019794">
    <property type="entry name" value="Peroxidases_AS"/>
</dbReference>
<evidence type="ECO:0000256" key="12">
    <source>
        <dbReference type="ARBA" id="ARBA00023004"/>
    </source>
</evidence>
<feature type="binding site" evidence="17">
    <location>
        <position position="253"/>
    </location>
    <ligand>
        <name>Ca(2+)</name>
        <dbReference type="ChEBI" id="CHEBI:29108"/>
        <label>2</label>
    </ligand>
</feature>
<keyword evidence="8 17" id="KW-0479">Metal-binding</keyword>
<evidence type="ECO:0000256" key="14">
    <source>
        <dbReference type="ARBA" id="ARBA00023180"/>
    </source>
</evidence>
<evidence type="ECO:0000256" key="13">
    <source>
        <dbReference type="ARBA" id="ARBA00023157"/>
    </source>
</evidence>
<evidence type="ECO:0000256" key="1">
    <source>
        <dbReference type="ARBA" id="ARBA00000189"/>
    </source>
</evidence>
<evidence type="ECO:0000256" key="10">
    <source>
        <dbReference type="ARBA" id="ARBA00022837"/>
    </source>
</evidence>
<comment type="cofactor">
    <cofactor evidence="17">
        <name>Ca(2+)</name>
        <dbReference type="ChEBI" id="CHEBI:29108"/>
    </cofactor>
    <text evidence="17">Binds 2 calcium ions per subunit.</text>
</comment>
<comment type="cofactor">
    <cofactor evidence="17">
        <name>heme b</name>
        <dbReference type="ChEBI" id="CHEBI:60344"/>
    </cofactor>
    <text evidence="17">Binds 1 heme b (iron(II)-protoporphyrin IX) group per subunit.</text>
</comment>
<gene>
    <name evidence="22" type="ORF">F0562_002668</name>
</gene>